<proteinExistence type="predicted"/>
<feature type="non-terminal residue" evidence="1">
    <location>
        <position position="1"/>
    </location>
</feature>
<reference evidence="1 2" key="1">
    <citation type="submission" date="2015-07" db="EMBL/GenBank/DDBJ databases">
        <title>Emmonsia species relationships and genome sequence.</title>
        <authorList>
            <person name="Cuomo C.A."/>
            <person name="Schwartz I.S."/>
            <person name="Kenyon C."/>
            <person name="de Hoog G.S."/>
            <person name="Govender N.P."/>
            <person name="Botha A."/>
            <person name="Moreno L."/>
            <person name="de Vries M."/>
            <person name="Munoz J.F."/>
            <person name="Stielow J.B."/>
        </authorList>
    </citation>
    <scope>NUCLEOTIDE SEQUENCE [LARGE SCALE GENOMIC DNA]</scope>
    <source>
        <strain evidence="1 2">CBS 136260</strain>
    </source>
</reference>
<comment type="caution">
    <text evidence="1">The sequence shown here is derived from an EMBL/GenBank/DDBJ whole genome shotgun (WGS) entry which is preliminary data.</text>
</comment>
<dbReference type="EMBL" id="LGUA01004228">
    <property type="protein sequence ID" value="OAX76880.1"/>
    <property type="molecule type" value="Genomic_DNA"/>
</dbReference>
<sequence>LTEVSIQVKKSDFACNDIVIIKYVVNMNEQCSETIKIIKIVK</sequence>
<evidence type="ECO:0000313" key="2">
    <source>
        <dbReference type="Proteomes" id="UP000091918"/>
    </source>
</evidence>
<evidence type="ECO:0000313" key="1">
    <source>
        <dbReference type="EMBL" id="OAX76880.1"/>
    </source>
</evidence>
<dbReference type="Proteomes" id="UP000091918">
    <property type="component" value="Unassembled WGS sequence"/>
</dbReference>
<gene>
    <name evidence="1" type="ORF">ACJ72_08827</name>
</gene>
<dbReference type="AlphaFoldDB" id="A0A1B7NJN7"/>
<keyword evidence="2" id="KW-1185">Reference proteome</keyword>
<organism evidence="1 2">
    <name type="scientific">Emergomyces africanus</name>
    <dbReference type="NCBI Taxonomy" id="1955775"/>
    <lineage>
        <taxon>Eukaryota</taxon>
        <taxon>Fungi</taxon>
        <taxon>Dikarya</taxon>
        <taxon>Ascomycota</taxon>
        <taxon>Pezizomycotina</taxon>
        <taxon>Eurotiomycetes</taxon>
        <taxon>Eurotiomycetidae</taxon>
        <taxon>Onygenales</taxon>
        <taxon>Ajellomycetaceae</taxon>
        <taxon>Emergomyces</taxon>
    </lineage>
</organism>
<name>A0A1B7NJN7_9EURO</name>
<protein>
    <submittedName>
        <fullName evidence="1">Uncharacterized protein</fullName>
    </submittedName>
</protein>
<accession>A0A1B7NJN7</accession>